<keyword evidence="12" id="KW-1185">Reference proteome</keyword>
<evidence type="ECO:0000256" key="2">
    <source>
        <dbReference type="ARBA" id="ARBA00022475"/>
    </source>
</evidence>
<dbReference type="InterPro" id="IPR029044">
    <property type="entry name" value="Nucleotide-diphossugar_trans"/>
</dbReference>
<comment type="function">
    <text evidence="6">Catalyzes the glycosylation of 4,4'-diaponeurosporenoate, i.e. the esterification of glucose at the C1'' position with the carboxyl group of 4,4'-diaponeurosporenic acid, to form glycosyl-4,4'-diaponeurosporenoate. This is a step in the biosynthesis of staphyloxanthin, an orange pigment present in most staphylococci strains.</text>
</comment>
<comment type="pathway">
    <text evidence="7">Carotenoid biosynthesis; staphyloxanthin biosynthesis; staphyloxanthin from farnesyl diphosphate: step 4/5.</text>
</comment>
<dbReference type="SUPFAM" id="SSF53448">
    <property type="entry name" value="Nucleotide-diphospho-sugar transferases"/>
    <property type="match status" value="1"/>
</dbReference>
<evidence type="ECO:0000256" key="5">
    <source>
        <dbReference type="ARBA" id="ARBA00023136"/>
    </source>
</evidence>
<evidence type="ECO:0000313" key="11">
    <source>
        <dbReference type="EMBL" id="GAA1995937.1"/>
    </source>
</evidence>
<dbReference type="Proteomes" id="UP001500326">
    <property type="component" value="Unassembled WGS sequence"/>
</dbReference>
<proteinExistence type="inferred from homology"/>
<comment type="similarity">
    <text evidence="8">Belongs to the glycosyltransferase 2 family. CrtQ subfamily.</text>
</comment>
<name>A0ABN2T0D9_9MICO</name>
<evidence type="ECO:0000256" key="3">
    <source>
        <dbReference type="ARBA" id="ARBA00022676"/>
    </source>
</evidence>
<keyword evidence="4" id="KW-0808">Transferase</keyword>
<evidence type="ECO:0000256" key="8">
    <source>
        <dbReference type="ARBA" id="ARBA00038120"/>
    </source>
</evidence>
<keyword evidence="2" id="KW-1003">Cell membrane</keyword>
<comment type="subcellular location">
    <subcellularLocation>
        <location evidence="1">Cell membrane</location>
    </subcellularLocation>
</comment>
<dbReference type="EMBL" id="BAAAOH010000001">
    <property type="protein sequence ID" value="GAA1995937.1"/>
    <property type="molecule type" value="Genomic_DNA"/>
</dbReference>
<reference evidence="11 12" key="1">
    <citation type="journal article" date="2019" name="Int. J. Syst. Evol. Microbiol.">
        <title>The Global Catalogue of Microorganisms (GCM) 10K type strain sequencing project: providing services to taxonomists for standard genome sequencing and annotation.</title>
        <authorList>
            <consortium name="The Broad Institute Genomics Platform"/>
            <consortium name="The Broad Institute Genome Sequencing Center for Infectious Disease"/>
            <person name="Wu L."/>
            <person name="Ma J."/>
        </authorList>
    </citation>
    <scope>NUCLEOTIDE SEQUENCE [LARGE SCALE GENOMIC DNA]</scope>
    <source>
        <strain evidence="11 12">JCM 14902</strain>
    </source>
</reference>
<evidence type="ECO:0000256" key="9">
    <source>
        <dbReference type="ARBA" id="ARBA00040345"/>
    </source>
</evidence>
<organism evidence="11 12">
    <name type="scientific">Microbacterium pumilum</name>
    <dbReference type="NCBI Taxonomy" id="344165"/>
    <lineage>
        <taxon>Bacteria</taxon>
        <taxon>Bacillati</taxon>
        <taxon>Actinomycetota</taxon>
        <taxon>Actinomycetes</taxon>
        <taxon>Micrococcales</taxon>
        <taxon>Microbacteriaceae</taxon>
        <taxon>Microbacterium</taxon>
    </lineage>
</organism>
<dbReference type="RefSeq" id="WP_344065467.1">
    <property type="nucleotide sequence ID" value="NZ_BAAAOH010000001.1"/>
</dbReference>
<dbReference type="CDD" id="cd00761">
    <property type="entry name" value="Glyco_tranf_GTA_type"/>
    <property type="match status" value="1"/>
</dbReference>
<comment type="caution">
    <text evidence="11">The sequence shown here is derived from an EMBL/GenBank/DDBJ whole genome shotgun (WGS) entry which is preliminary data.</text>
</comment>
<dbReference type="Pfam" id="PF00535">
    <property type="entry name" value="Glycos_transf_2"/>
    <property type="match status" value="1"/>
</dbReference>
<evidence type="ECO:0000259" key="10">
    <source>
        <dbReference type="Pfam" id="PF00535"/>
    </source>
</evidence>
<dbReference type="InterPro" id="IPR001173">
    <property type="entry name" value="Glyco_trans_2-like"/>
</dbReference>
<dbReference type="PANTHER" id="PTHR43646:SF2">
    <property type="entry name" value="GLYCOSYLTRANSFERASE 2-LIKE DOMAIN-CONTAINING PROTEIN"/>
    <property type="match status" value="1"/>
</dbReference>
<dbReference type="Gene3D" id="3.90.550.10">
    <property type="entry name" value="Spore Coat Polysaccharide Biosynthesis Protein SpsA, Chain A"/>
    <property type="match status" value="1"/>
</dbReference>
<protein>
    <recommendedName>
        <fullName evidence="9">4,4'-diaponeurosporenoate glycosyltransferase</fullName>
    </recommendedName>
</protein>
<evidence type="ECO:0000313" key="12">
    <source>
        <dbReference type="Proteomes" id="UP001500326"/>
    </source>
</evidence>
<accession>A0ABN2T0D9</accession>
<keyword evidence="5" id="KW-0472">Membrane</keyword>
<evidence type="ECO:0000256" key="6">
    <source>
        <dbReference type="ARBA" id="ARBA00037281"/>
    </source>
</evidence>
<dbReference type="PANTHER" id="PTHR43646">
    <property type="entry name" value="GLYCOSYLTRANSFERASE"/>
    <property type="match status" value="1"/>
</dbReference>
<feature type="domain" description="Glycosyltransferase 2-like" evidence="10">
    <location>
        <begin position="11"/>
        <end position="148"/>
    </location>
</feature>
<evidence type="ECO:0000256" key="7">
    <source>
        <dbReference type="ARBA" id="ARBA00037904"/>
    </source>
</evidence>
<evidence type="ECO:0000256" key="4">
    <source>
        <dbReference type="ARBA" id="ARBA00022679"/>
    </source>
</evidence>
<keyword evidence="3" id="KW-0328">Glycosyltransferase</keyword>
<sequence>MTGAPIEAVIVVVPVHDEAALLDRCLTALKIAIDRLSETGMLCIVRVVLDACADGSARIVGAHGLTALAVEENLVGAARALGIAAAWNEVDTLAPDQVWIANTDGDSAVPPSWLTVQIAAAHAGADIFVGTVRPDFADLDPRHQRHWHATHTPGVPNGHVHGASLGVRAGIYFEAGGFEAAPEHEDVSLVDRCRRLGGEVVASDDAEVLTSGRTIGRTPGGYAGYLREQALAIDID</sequence>
<gene>
    <name evidence="11" type="ORF">GCM10009777_35690</name>
</gene>
<evidence type="ECO:0000256" key="1">
    <source>
        <dbReference type="ARBA" id="ARBA00004236"/>
    </source>
</evidence>